<accession>A0A7W7I4L5</accession>
<dbReference type="EMBL" id="JACHNH010000001">
    <property type="protein sequence ID" value="MBB4766128.1"/>
    <property type="molecule type" value="Genomic_DNA"/>
</dbReference>
<evidence type="ECO:0000313" key="1">
    <source>
        <dbReference type="EMBL" id="MBB4766128.1"/>
    </source>
</evidence>
<dbReference type="Proteomes" id="UP000578112">
    <property type="component" value="Unassembled WGS sequence"/>
</dbReference>
<keyword evidence="2" id="KW-1185">Reference proteome</keyword>
<sequence length="99" mass="10267">MPQVLVQLLDANANDRLAAAISARSLGVKGDDGVTVNPLSMAACFEVGAAVADFLRSDGGVYKVHIDGPGAETTIHRFKAGEDIADTISRYVASCAGFQ</sequence>
<gene>
    <name evidence="1" type="ORF">BJ971_006684</name>
</gene>
<comment type="caution">
    <text evidence="1">The sequence shown here is derived from an EMBL/GenBank/DDBJ whole genome shotgun (WGS) entry which is preliminary data.</text>
</comment>
<dbReference type="AlphaFoldDB" id="A0A7W7I4L5"/>
<reference evidence="1 2" key="1">
    <citation type="submission" date="2020-08" db="EMBL/GenBank/DDBJ databases">
        <title>Sequencing the genomes of 1000 actinobacteria strains.</title>
        <authorList>
            <person name="Klenk H.-P."/>
        </authorList>
    </citation>
    <scope>NUCLEOTIDE SEQUENCE [LARGE SCALE GENOMIC DNA]</scope>
    <source>
        <strain evidence="1 2">DSM 43149</strain>
    </source>
</reference>
<protein>
    <submittedName>
        <fullName evidence="1">Uncharacterized protein</fullName>
    </submittedName>
</protein>
<dbReference type="RefSeq" id="WP_184997195.1">
    <property type="nucleotide sequence ID" value="NZ_BOMK01000051.1"/>
</dbReference>
<proteinExistence type="predicted"/>
<name>A0A7W7I4L5_9ACTN</name>
<organism evidence="1 2">
    <name type="scientific">Actinoplanes digitatis</name>
    <dbReference type="NCBI Taxonomy" id="1868"/>
    <lineage>
        <taxon>Bacteria</taxon>
        <taxon>Bacillati</taxon>
        <taxon>Actinomycetota</taxon>
        <taxon>Actinomycetes</taxon>
        <taxon>Micromonosporales</taxon>
        <taxon>Micromonosporaceae</taxon>
        <taxon>Actinoplanes</taxon>
    </lineage>
</organism>
<evidence type="ECO:0000313" key="2">
    <source>
        <dbReference type="Proteomes" id="UP000578112"/>
    </source>
</evidence>